<organism evidence="2 3">
    <name type="scientific">Candidatus Doudnabacteria bacterium RIFCSPHIGHO2_01_FULL_46_14</name>
    <dbReference type="NCBI Taxonomy" id="1817824"/>
    <lineage>
        <taxon>Bacteria</taxon>
        <taxon>Candidatus Doudnaibacteriota</taxon>
    </lineage>
</organism>
<proteinExistence type="predicted"/>
<dbReference type="Gene3D" id="3.40.960.10">
    <property type="entry name" value="VSR Endonuclease"/>
    <property type="match status" value="1"/>
</dbReference>
<evidence type="ECO:0000313" key="2">
    <source>
        <dbReference type="EMBL" id="OGE78187.1"/>
    </source>
</evidence>
<sequence length="132" mass="15413">MTKTFNKTSEKIKRQKLRTDMPPAERILWGHLKNKSVLGVKFRRQYSVGKYIVDFYCPLLKLAIEIDGDSHFDDNSARLDKDRQAYIQSFGIKFLRFTNQEIYKNLEAVLEEIETAIKTSPNPSLLRRGKDS</sequence>
<protein>
    <recommendedName>
        <fullName evidence="1">DUF559 domain-containing protein</fullName>
    </recommendedName>
</protein>
<dbReference type="AlphaFoldDB" id="A0A1F5NKF9"/>
<feature type="domain" description="DUF559" evidence="1">
    <location>
        <begin position="12"/>
        <end position="117"/>
    </location>
</feature>
<dbReference type="InterPro" id="IPR007569">
    <property type="entry name" value="DUF559"/>
</dbReference>
<reference evidence="2 3" key="1">
    <citation type="journal article" date="2016" name="Nat. Commun.">
        <title>Thousands of microbial genomes shed light on interconnected biogeochemical processes in an aquifer system.</title>
        <authorList>
            <person name="Anantharaman K."/>
            <person name="Brown C.T."/>
            <person name="Hug L.A."/>
            <person name="Sharon I."/>
            <person name="Castelle C.J."/>
            <person name="Probst A.J."/>
            <person name="Thomas B.C."/>
            <person name="Singh A."/>
            <person name="Wilkins M.J."/>
            <person name="Karaoz U."/>
            <person name="Brodie E.L."/>
            <person name="Williams K.H."/>
            <person name="Hubbard S.S."/>
            <person name="Banfield J.F."/>
        </authorList>
    </citation>
    <scope>NUCLEOTIDE SEQUENCE [LARGE SCALE GENOMIC DNA]</scope>
</reference>
<dbReference type="SUPFAM" id="SSF52980">
    <property type="entry name" value="Restriction endonuclease-like"/>
    <property type="match status" value="1"/>
</dbReference>
<dbReference type="Pfam" id="PF04480">
    <property type="entry name" value="DUF559"/>
    <property type="match status" value="1"/>
</dbReference>
<accession>A0A1F5NKF9</accession>
<dbReference type="STRING" id="1817824.A2751_03445"/>
<dbReference type="PANTHER" id="PTHR38590">
    <property type="entry name" value="BLL0828 PROTEIN"/>
    <property type="match status" value="1"/>
</dbReference>
<name>A0A1F5NKF9_9BACT</name>
<dbReference type="CDD" id="cd01038">
    <property type="entry name" value="Endonuclease_DUF559"/>
    <property type="match status" value="1"/>
</dbReference>
<evidence type="ECO:0000259" key="1">
    <source>
        <dbReference type="Pfam" id="PF04480"/>
    </source>
</evidence>
<dbReference type="Proteomes" id="UP000176864">
    <property type="component" value="Unassembled WGS sequence"/>
</dbReference>
<dbReference type="InterPro" id="IPR011335">
    <property type="entry name" value="Restrct_endonuc-II-like"/>
</dbReference>
<gene>
    <name evidence="2" type="ORF">A2751_03445</name>
</gene>
<dbReference type="PANTHER" id="PTHR38590:SF1">
    <property type="entry name" value="BLL0828 PROTEIN"/>
    <property type="match status" value="1"/>
</dbReference>
<dbReference type="InterPro" id="IPR047216">
    <property type="entry name" value="Endonuclease_DUF559_bact"/>
</dbReference>
<comment type="caution">
    <text evidence="2">The sequence shown here is derived from an EMBL/GenBank/DDBJ whole genome shotgun (WGS) entry which is preliminary data.</text>
</comment>
<dbReference type="EMBL" id="MFEK01000014">
    <property type="protein sequence ID" value="OGE78187.1"/>
    <property type="molecule type" value="Genomic_DNA"/>
</dbReference>
<evidence type="ECO:0000313" key="3">
    <source>
        <dbReference type="Proteomes" id="UP000176864"/>
    </source>
</evidence>